<evidence type="ECO:0000313" key="6">
    <source>
        <dbReference type="EMBL" id="OAM17381.1"/>
    </source>
</evidence>
<dbReference type="InterPro" id="IPR002123">
    <property type="entry name" value="Plipid/glycerol_acylTrfase"/>
</dbReference>
<dbReference type="RefSeq" id="WP_064104162.1">
    <property type="nucleotide sequence ID" value="NZ_LXSF01000002.1"/>
</dbReference>
<dbReference type="EMBL" id="LXSF01000002">
    <property type="protein sequence ID" value="OAM17381.1"/>
    <property type="molecule type" value="Genomic_DNA"/>
</dbReference>
<evidence type="ECO:0000256" key="3">
    <source>
        <dbReference type="ARBA" id="ARBA00023315"/>
    </source>
</evidence>
<name>A0A1A9RG46_EIKCO</name>
<dbReference type="Pfam" id="PF01553">
    <property type="entry name" value="Acyltransferase"/>
    <property type="match status" value="1"/>
</dbReference>
<keyword evidence="3 6" id="KW-0012">Acyltransferase</keyword>
<dbReference type="PANTHER" id="PTHR10434">
    <property type="entry name" value="1-ACYL-SN-GLYCEROL-3-PHOSPHATE ACYLTRANSFERASE"/>
    <property type="match status" value="1"/>
</dbReference>
<feature type="domain" description="Phospholipid/glycerol acyltransferase" evidence="5">
    <location>
        <begin position="91"/>
        <end position="198"/>
    </location>
</feature>
<dbReference type="Proteomes" id="UP000078003">
    <property type="component" value="Unassembled WGS sequence"/>
</dbReference>
<dbReference type="SMART" id="SM00563">
    <property type="entry name" value="PlsC"/>
    <property type="match status" value="1"/>
</dbReference>
<evidence type="ECO:0000256" key="2">
    <source>
        <dbReference type="ARBA" id="ARBA00022679"/>
    </source>
</evidence>
<evidence type="ECO:0000313" key="7">
    <source>
        <dbReference type="Proteomes" id="UP000078003"/>
    </source>
</evidence>
<dbReference type="GO" id="GO:0006654">
    <property type="term" value="P:phosphatidic acid biosynthetic process"/>
    <property type="evidence" value="ECO:0007669"/>
    <property type="project" value="TreeGrafter"/>
</dbReference>
<evidence type="ECO:0000256" key="4">
    <source>
        <dbReference type="SAM" id="Phobius"/>
    </source>
</evidence>
<dbReference type="AlphaFoldDB" id="A0A1A9RG46"/>
<sequence length="260" mass="29760">MAAAYPLSARLNRLWRLLATGLGFVFFGVFGVLLQIVLLPWLLRRSPDLAQQKQARRMVTRTWLWFSYYLMRSGILSAEFEGFERLGRPGQLILANHPSLLDVVFLLGRVPEANCIVKADLQRNPAMAGQIRACGYLPNQEDLDFVDAVHEVLQQQCLLVFPEGTRTGWDGVVKFHRGAVSIGLRSAQVITPVVIKMQPPNFKKGQPWYKIPLQKPTYRFIVGDDINPQDWLNKHPLPIAARRLNDHLQQYFNERSQEND</sequence>
<dbReference type="GO" id="GO:0003841">
    <property type="term" value="F:1-acylglycerol-3-phosphate O-acyltransferase activity"/>
    <property type="evidence" value="ECO:0007669"/>
    <property type="project" value="TreeGrafter"/>
</dbReference>
<feature type="transmembrane region" description="Helical" evidence="4">
    <location>
        <begin position="20"/>
        <end position="43"/>
    </location>
</feature>
<evidence type="ECO:0000256" key="1">
    <source>
        <dbReference type="ARBA" id="ARBA00005189"/>
    </source>
</evidence>
<evidence type="ECO:0000259" key="5">
    <source>
        <dbReference type="SMART" id="SM00563"/>
    </source>
</evidence>
<dbReference type="PANTHER" id="PTHR10434:SF66">
    <property type="entry name" value="PHOSPHOLIPID_GLYCEROL ACYLTRANSFERASE DOMAIN-CONTAINING PROTEIN"/>
    <property type="match status" value="1"/>
</dbReference>
<dbReference type="SUPFAM" id="SSF69593">
    <property type="entry name" value="Glycerol-3-phosphate (1)-acyltransferase"/>
    <property type="match status" value="1"/>
</dbReference>
<keyword evidence="4" id="KW-0472">Membrane</keyword>
<dbReference type="CDD" id="cd07989">
    <property type="entry name" value="LPLAT_AGPAT-like"/>
    <property type="match status" value="1"/>
</dbReference>
<keyword evidence="2 6" id="KW-0808">Transferase</keyword>
<comment type="pathway">
    <text evidence="1">Lipid metabolism.</text>
</comment>
<comment type="caution">
    <text evidence="6">The sequence shown here is derived from an EMBL/GenBank/DDBJ whole genome shotgun (WGS) entry which is preliminary data.</text>
</comment>
<organism evidence="6 7">
    <name type="scientific">Eikenella corrodens</name>
    <dbReference type="NCBI Taxonomy" id="539"/>
    <lineage>
        <taxon>Bacteria</taxon>
        <taxon>Pseudomonadati</taxon>
        <taxon>Pseudomonadota</taxon>
        <taxon>Betaproteobacteria</taxon>
        <taxon>Neisseriales</taxon>
        <taxon>Neisseriaceae</taxon>
        <taxon>Eikenella</taxon>
    </lineage>
</organism>
<gene>
    <name evidence="6" type="ORF">A7P85_03290</name>
</gene>
<accession>A0A1A9RG46</accession>
<protein>
    <submittedName>
        <fullName evidence="6">Acyl-phosphate glycerol 3-phosphate acyltransferase</fullName>
    </submittedName>
</protein>
<keyword evidence="4" id="KW-0812">Transmembrane</keyword>
<keyword evidence="4" id="KW-1133">Transmembrane helix</keyword>
<proteinExistence type="predicted"/>
<reference evidence="7" key="1">
    <citation type="submission" date="2016-05" db="EMBL/GenBank/DDBJ databases">
        <title>Draft genome of Corynebacterium afermentans subsp. afermentans LCDC 88199T.</title>
        <authorList>
            <person name="Bernier A.-M."/>
            <person name="Bernard K."/>
        </authorList>
    </citation>
    <scope>NUCLEOTIDE SEQUENCE [LARGE SCALE GENOMIC DNA]</scope>
    <source>
        <strain evidence="7">NML01-0328</strain>
    </source>
</reference>